<sequence>MTSRSKYKPQGPDTISGKTPRFSHDLKVQLRSQEPPGSHMASGFQIRSQDLRKILRVPIQPPGSSHDPKIQMRTSGFPYDLWLDTSGFRVYLADPSCNLRGPRRPSVPCIISRTHVRFPESRLLNLRSWKMRPAASQEENHRRRPCFEDKPNTQQRDLPRRKEREVPGAQPRRSSPSCTAPAHPQDPNCQSEGWATPSLAPSESPLWRVHRHSLLDIKGLCGSPQITYLLLPTLQLLPQRDILRHSQRPSLVLVPHLEPHSVDLLLLGQNVILLISQLRSQSSQVSPE</sequence>
<dbReference type="EMBL" id="QGKV02000297">
    <property type="protein sequence ID" value="KAF3611414.1"/>
    <property type="molecule type" value="Genomic_DNA"/>
</dbReference>
<accession>A0ABQ7F6K7</accession>
<gene>
    <name evidence="2" type="ORF">DY000_02048810</name>
</gene>
<evidence type="ECO:0000313" key="3">
    <source>
        <dbReference type="Proteomes" id="UP000266723"/>
    </source>
</evidence>
<reference evidence="2 3" key="1">
    <citation type="journal article" date="2020" name="BMC Genomics">
        <title>Intraspecific diversification of the crop wild relative Brassica cretica Lam. using demographic model selection.</title>
        <authorList>
            <person name="Kioukis A."/>
            <person name="Michalopoulou V.A."/>
            <person name="Briers L."/>
            <person name="Pirintsos S."/>
            <person name="Studholme D.J."/>
            <person name="Pavlidis P."/>
            <person name="Sarris P.F."/>
        </authorList>
    </citation>
    <scope>NUCLEOTIDE SEQUENCE [LARGE SCALE GENOMIC DNA]</scope>
    <source>
        <strain evidence="3">cv. PFS-1207/04</strain>
    </source>
</reference>
<evidence type="ECO:0000256" key="1">
    <source>
        <dbReference type="SAM" id="MobiDB-lite"/>
    </source>
</evidence>
<name>A0ABQ7F6K7_BRACR</name>
<dbReference type="Proteomes" id="UP000266723">
    <property type="component" value="Unassembled WGS sequence"/>
</dbReference>
<feature type="compositionally biased region" description="Basic and acidic residues" evidence="1">
    <location>
        <begin position="138"/>
        <end position="166"/>
    </location>
</feature>
<feature type="region of interest" description="Disordered" evidence="1">
    <location>
        <begin position="132"/>
        <end position="195"/>
    </location>
</feature>
<keyword evidence="3" id="KW-1185">Reference proteome</keyword>
<feature type="region of interest" description="Disordered" evidence="1">
    <location>
        <begin position="1"/>
        <end position="22"/>
    </location>
</feature>
<evidence type="ECO:0000313" key="2">
    <source>
        <dbReference type="EMBL" id="KAF3611414.1"/>
    </source>
</evidence>
<proteinExistence type="predicted"/>
<organism evidence="2 3">
    <name type="scientific">Brassica cretica</name>
    <name type="common">Mustard</name>
    <dbReference type="NCBI Taxonomy" id="69181"/>
    <lineage>
        <taxon>Eukaryota</taxon>
        <taxon>Viridiplantae</taxon>
        <taxon>Streptophyta</taxon>
        <taxon>Embryophyta</taxon>
        <taxon>Tracheophyta</taxon>
        <taxon>Spermatophyta</taxon>
        <taxon>Magnoliopsida</taxon>
        <taxon>eudicotyledons</taxon>
        <taxon>Gunneridae</taxon>
        <taxon>Pentapetalae</taxon>
        <taxon>rosids</taxon>
        <taxon>malvids</taxon>
        <taxon>Brassicales</taxon>
        <taxon>Brassicaceae</taxon>
        <taxon>Brassiceae</taxon>
        <taxon>Brassica</taxon>
    </lineage>
</organism>
<comment type="caution">
    <text evidence="2">The sequence shown here is derived from an EMBL/GenBank/DDBJ whole genome shotgun (WGS) entry which is preliminary data.</text>
</comment>
<protein>
    <submittedName>
        <fullName evidence="2">Uncharacterized protein</fullName>
    </submittedName>
</protein>